<keyword evidence="6 8" id="KW-0067">ATP-binding</keyword>
<dbReference type="Proteomes" id="UP000199376">
    <property type="component" value="Unassembled WGS sequence"/>
</dbReference>
<dbReference type="Pfam" id="PF01171">
    <property type="entry name" value="ATP_bind_3"/>
    <property type="match status" value="1"/>
</dbReference>
<dbReference type="PANTHER" id="PTHR43033">
    <property type="entry name" value="TRNA(ILE)-LYSIDINE SYNTHASE-RELATED"/>
    <property type="match status" value="1"/>
</dbReference>
<keyword evidence="11" id="KW-1185">Reference proteome</keyword>
<evidence type="ECO:0000256" key="3">
    <source>
        <dbReference type="ARBA" id="ARBA00022598"/>
    </source>
</evidence>
<dbReference type="GO" id="GO:0032267">
    <property type="term" value="F:tRNA(Ile)-lysidine synthase activity"/>
    <property type="evidence" value="ECO:0007669"/>
    <property type="project" value="UniProtKB-EC"/>
</dbReference>
<evidence type="ECO:0000256" key="7">
    <source>
        <dbReference type="ARBA" id="ARBA00048539"/>
    </source>
</evidence>
<keyword evidence="5 8" id="KW-0547">Nucleotide-binding</keyword>
<dbReference type="GO" id="GO:0005737">
    <property type="term" value="C:cytoplasm"/>
    <property type="evidence" value="ECO:0007669"/>
    <property type="project" value="UniProtKB-SubCell"/>
</dbReference>
<dbReference type="InterPro" id="IPR012796">
    <property type="entry name" value="Lysidine-tRNA-synth_C"/>
</dbReference>
<dbReference type="NCBIfam" id="TIGR02432">
    <property type="entry name" value="lysidine_TilS_N"/>
    <property type="match status" value="1"/>
</dbReference>
<dbReference type="InterPro" id="IPR011063">
    <property type="entry name" value="TilS/TtcA_N"/>
</dbReference>
<dbReference type="OrthoDB" id="9807403at2"/>
<dbReference type="NCBIfam" id="TIGR02433">
    <property type="entry name" value="lysidine_TilS_C"/>
    <property type="match status" value="1"/>
</dbReference>
<dbReference type="STRING" id="283737.SAMN05660453_0982"/>
<evidence type="ECO:0000256" key="2">
    <source>
        <dbReference type="ARBA" id="ARBA00022490"/>
    </source>
</evidence>
<evidence type="ECO:0000256" key="8">
    <source>
        <dbReference type="HAMAP-Rule" id="MF_01161"/>
    </source>
</evidence>
<evidence type="ECO:0000256" key="1">
    <source>
        <dbReference type="ARBA" id="ARBA00004496"/>
    </source>
</evidence>
<dbReference type="InterPro" id="IPR012795">
    <property type="entry name" value="tRNA_Ile_lys_synt_N"/>
</dbReference>
<organism evidence="10 11">
    <name type="scientific">Fructobacillus durionis</name>
    <dbReference type="NCBI Taxonomy" id="283737"/>
    <lineage>
        <taxon>Bacteria</taxon>
        <taxon>Bacillati</taxon>
        <taxon>Bacillota</taxon>
        <taxon>Bacilli</taxon>
        <taxon>Lactobacillales</taxon>
        <taxon>Lactobacillaceae</taxon>
        <taxon>Fructobacillus</taxon>
    </lineage>
</organism>
<keyword evidence="2 8" id="KW-0963">Cytoplasm</keyword>
<gene>
    <name evidence="8" type="primary">tilS</name>
    <name evidence="10" type="ORF">SAMN05660453_0982</name>
</gene>
<feature type="domain" description="Lysidine-tRNA(Ile) synthetase C-terminal" evidence="9">
    <location>
        <begin position="364"/>
        <end position="440"/>
    </location>
</feature>
<dbReference type="EMBL" id="FOLI01000004">
    <property type="protein sequence ID" value="SFC06662.1"/>
    <property type="molecule type" value="Genomic_DNA"/>
</dbReference>
<comment type="subcellular location">
    <subcellularLocation>
        <location evidence="1 8">Cytoplasm</location>
    </subcellularLocation>
</comment>
<evidence type="ECO:0000256" key="4">
    <source>
        <dbReference type="ARBA" id="ARBA00022694"/>
    </source>
</evidence>
<evidence type="ECO:0000256" key="6">
    <source>
        <dbReference type="ARBA" id="ARBA00022840"/>
    </source>
</evidence>
<reference evidence="10 11" key="1">
    <citation type="submission" date="2016-10" db="EMBL/GenBank/DDBJ databases">
        <authorList>
            <person name="de Groot N.N."/>
        </authorList>
    </citation>
    <scope>NUCLEOTIDE SEQUENCE [LARGE SCALE GENOMIC DNA]</scope>
    <source>
        <strain evidence="10 11">DSM 19113</strain>
    </source>
</reference>
<proteinExistence type="inferred from homology"/>
<dbReference type="PANTHER" id="PTHR43033:SF1">
    <property type="entry name" value="TRNA(ILE)-LYSIDINE SYNTHASE-RELATED"/>
    <property type="match status" value="1"/>
</dbReference>
<feature type="binding site" evidence="8">
    <location>
        <begin position="23"/>
        <end position="28"/>
    </location>
    <ligand>
        <name>ATP</name>
        <dbReference type="ChEBI" id="CHEBI:30616"/>
    </ligand>
</feature>
<comment type="domain">
    <text evidence="8">The N-terminal region contains the highly conserved SGGXDS motif, predicted to be a P-loop motif involved in ATP binding.</text>
</comment>
<comment type="function">
    <text evidence="8">Ligates lysine onto the cytidine present at position 34 of the AUA codon-specific tRNA(Ile) that contains the anticodon CAU, in an ATP-dependent manner. Cytidine is converted to lysidine, thus changing the amino acid specificity of the tRNA from methionine to isoleucine.</text>
</comment>
<name>A0A1I1G5Q3_9LACO</name>
<evidence type="ECO:0000256" key="5">
    <source>
        <dbReference type="ARBA" id="ARBA00022741"/>
    </source>
</evidence>
<keyword evidence="4 8" id="KW-0819">tRNA processing</keyword>
<dbReference type="RefSeq" id="WP_091502586.1">
    <property type="nucleotide sequence ID" value="NZ_FOLI01000004.1"/>
</dbReference>
<evidence type="ECO:0000259" key="9">
    <source>
        <dbReference type="SMART" id="SM00977"/>
    </source>
</evidence>
<protein>
    <recommendedName>
        <fullName evidence="8">tRNA(Ile)-lysidine synthase</fullName>
        <ecNumber evidence="8">6.3.4.19</ecNumber>
    </recommendedName>
    <alternativeName>
        <fullName evidence="8">tRNA(Ile)-2-lysyl-cytidine synthase</fullName>
    </alternativeName>
    <alternativeName>
        <fullName evidence="8">tRNA(Ile)-lysidine synthetase</fullName>
    </alternativeName>
</protein>
<dbReference type="SUPFAM" id="SSF56037">
    <property type="entry name" value="PheT/TilS domain"/>
    <property type="match status" value="1"/>
</dbReference>
<dbReference type="InterPro" id="IPR012094">
    <property type="entry name" value="tRNA_Ile_lys_synt"/>
</dbReference>
<dbReference type="CDD" id="cd01992">
    <property type="entry name" value="TilS_N"/>
    <property type="match status" value="1"/>
</dbReference>
<dbReference type="SUPFAM" id="SSF52402">
    <property type="entry name" value="Adenine nucleotide alpha hydrolases-like"/>
    <property type="match status" value="1"/>
</dbReference>
<accession>A0A1I1G5Q3</accession>
<dbReference type="AlphaFoldDB" id="A0A1I1G5Q3"/>
<dbReference type="InterPro" id="IPR014729">
    <property type="entry name" value="Rossmann-like_a/b/a_fold"/>
</dbReference>
<dbReference type="GO" id="GO:0006400">
    <property type="term" value="P:tRNA modification"/>
    <property type="evidence" value="ECO:0007669"/>
    <property type="project" value="UniProtKB-UniRule"/>
</dbReference>
<evidence type="ECO:0000313" key="10">
    <source>
        <dbReference type="EMBL" id="SFC06662.1"/>
    </source>
</evidence>
<dbReference type="EC" id="6.3.4.19" evidence="8"/>
<keyword evidence="3 8" id="KW-0436">Ligase</keyword>
<evidence type="ECO:0000313" key="11">
    <source>
        <dbReference type="Proteomes" id="UP000199376"/>
    </source>
</evidence>
<comment type="catalytic activity">
    <reaction evidence="7 8">
        <text>cytidine(34) in tRNA(Ile2) + L-lysine + ATP = lysidine(34) in tRNA(Ile2) + AMP + diphosphate + H(+)</text>
        <dbReference type="Rhea" id="RHEA:43744"/>
        <dbReference type="Rhea" id="RHEA-COMP:10625"/>
        <dbReference type="Rhea" id="RHEA-COMP:10670"/>
        <dbReference type="ChEBI" id="CHEBI:15378"/>
        <dbReference type="ChEBI" id="CHEBI:30616"/>
        <dbReference type="ChEBI" id="CHEBI:32551"/>
        <dbReference type="ChEBI" id="CHEBI:33019"/>
        <dbReference type="ChEBI" id="CHEBI:82748"/>
        <dbReference type="ChEBI" id="CHEBI:83665"/>
        <dbReference type="ChEBI" id="CHEBI:456215"/>
        <dbReference type="EC" id="6.3.4.19"/>
    </reaction>
</comment>
<dbReference type="Gene3D" id="3.40.50.620">
    <property type="entry name" value="HUPs"/>
    <property type="match status" value="1"/>
</dbReference>
<comment type="similarity">
    <text evidence="8">Belongs to the tRNA(Ile)-lysidine synthase family.</text>
</comment>
<sequence length="445" mass="51705">MFETIQETIENLALPKRVLVACSGGLDSTVLVDALCRYRSDVSVSVVHVDYCLREESRGDADFVQDFAEERGLPFYKKVADLSQEKQGVEEKARLIRFDFFEGLLKELGAGVVILAQHQDDQAETILMQIVRGGVFQRKFGMNQQSGHYLRPFLNFKKADLAEYAREHQLTWREDVTNQDPDYTKRNQIRNIVLPALNEVNGRAQEHIIQLAEQLSREELLIEGQAKRYLEPFYKNYNDVPRLWWFPCLKLIATRAGLYNLKESQIQDVVDLMRQTSKPNGRITLSDGYYFEKSYQTVDIFRENPNDVKSSKKLLKDGQKSDILVLELDQWYFLTDLRVRVQSNRPSEPDTGCLPLPDNLDGRLELVLAKSRDRIPLSSGHKTVRRLLIDEKIPAEERAKTYLLLDQEKNVLAVFLGQKQWYFTRNWPKDRPSGKQCLVWRIEEN</sequence>
<dbReference type="SMART" id="SM00977">
    <property type="entry name" value="TilS_C"/>
    <property type="match status" value="1"/>
</dbReference>
<dbReference type="HAMAP" id="MF_01161">
    <property type="entry name" value="tRNA_Ile_lys_synt"/>
    <property type="match status" value="1"/>
</dbReference>
<dbReference type="GO" id="GO:0005524">
    <property type="term" value="F:ATP binding"/>
    <property type="evidence" value="ECO:0007669"/>
    <property type="project" value="UniProtKB-UniRule"/>
</dbReference>